<dbReference type="EMBL" id="KL584773">
    <property type="protein sequence ID" value="KEQ92018.1"/>
    <property type="molecule type" value="Genomic_DNA"/>
</dbReference>
<evidence type="ECO:0000313" key="2">
    <source>
        <dbReference type="EMBL" id="KEQ92018.1"/>
    </source>
</evidence>
<accession>A0A074Y2I8</accession>
<dbReference type="SUPFAM" id="SSF102705">
    <property type="entry name" value="NIF3 (NGG1p interacting factor 3)-like"/>
    <property type="match status" value="1"/>
</dbReference>
<sequence length="101" mass="11053">MSETTNDQTRYKFIYFVPPSSLTATKEAIFSTSLAGRFPASEPLYTDVCFHTSGTGNFTPSTTSSPHIGTPGHQEILEELKVELQITGAENVKTVVKVLKE</sequence>
<dbReference type="PANTHER" id="PTHR41774">
    <property type="match status" value="1"/>
</dbReference>
<dbReference type="OMA" id="NYTECCF"/>
<dbReference type="HOGENOM" id="CLU_120084_2_0_1"/>
<evidence type="ECO:0000256" key="1">
    <source>
        <dbReference type="ARBA" id="ARBA00020998"/>
    </source>
</evidence>
<evidence type="ECO:0000313" key="3">
    <source>
        <dbReference type="Proteomes" id="UP000030641"/>
    </source>
</evidence>
<dbReference type="RefSeq" id="XP_013340487.1">
    <property type="nucleotide sequence ID" value="XM_013485033.1"/>
</dbReference>
<dbReference type="PANTHER" id="PTHR41774:SF1">
    <property type="entry name" value="NGG1P INTERACTING FACTOR NIF3"/>
    <property type="match status" value="1"/>
</dbReference>
<dbReference type="STRING" id="1043005.A0A074Y2I8"/>
<proteinExistence type="predicted"/>
<protein>
    <recommendedName>
        <fullName evidence="1">ATP phosphoribosyltransferase</fullName>
    </recommendedName>
</protein>
<dbReference type="Proteomes" id="UP000030641">
    <property type="component" value="Unassembled WGS sequence"/>
</dbReference>
<dbReference type="GeneID" id="25364654"/>
<reference evidence="2 3" key="1">
    <citation type="journal article" date="2014" name="BMC Genomics">
        <title>Genome sequencing of four Aureobasidium pullulans varieties: biotechnological potential, stress tolerance, and description of new species.</title>
        <authorList>
            <person name="Gostin Ar C."/>
            <person name="Ohm R.A."/>
            <person name="Kogej T."/>
            <person name="Sonjak S."/>
            <person name="Turk M."/>
            <person name="Zajc J."/>
            <person name="Zalar P."/>
            <person name="Grube M."/>
            <person name="Sun H."/>
            <person name="Han J."/>
            <person name="Sharma A."/>
            <person name="Chiniquy J."/>
            <person name="Ngan C.Y."/>
            <person name="Lipzen A."/>
            <person name="Barry K."/>
            <person name="Grigoriev I.V."/>
            <person name="Gunde-Cimerman N."/>
        </authorList>
    </citation>
    <scope>NUCLEOTIDE SEQUENCE [LARGE SCALE GENOMIC DNA]</scope>
    <source>
        <strain evidence="2 3">EXF-2481</strain>
    </source>
</reference>
<organism evidence="2 3">
    <name type="scientific">Aureobasidium subglaciale (strain EXF-2481)</name>
    <name type="common">Aureobasidium pullulans var. subglaciale</name>
    <dbReference type="NCBI Taxonomy" id="1043005"/>
    <lineage>
        <taxon>Eukaryota</taxon>
        <taxon>Fungi</taxon>
        <taxon>Dikarya</taxon>
        <taxon>Ascomycota</taxon>
        <taxon>Pezizomycotina</taxon>
        <taxon>Dothideomycetes</taxon>
        <taxon>Dothideomycetidae</taxon>
        <taxon>Dothideales</taxon>
        <taxon>Saccotheciaceae</taxon>
        <taxon>Aureobasidium</taxon>
    </lineage>
</organism>
<dbReference type="InParanoid" id="A0A074Y2I8"/>
<dbReference type="InterPro" id="IPR015867">
    <property type="entry name" value="N-reg_PII/ATP_PRibTrfase_C"/>
</dbReference>
<gene>
    <name evidence="2" type="ORF">AUEXF2481DRAFT_32501</name>
</gene>
<dbReference type="InterPro" id="IPR036069">
    <property type="entry name" value="DUF34/NIF3_sf"/>
</dbReference>
<name>A0A074Y2I8_AURSE</name>
<dbReference type="AlphaFoldDB" id="A0A074Y2I8"/>
<keyword evidence="3" id="KW-1185">Reference proteome</keyword>
<dbReference type="Gene3D" id="3.30.70.120">
    <property type="match status" value="1"/>
</dbReference>
<dbReference type="OrthoDB" id="15981at2759"/>